<feature type="transmembrane region" description="Helical" evidence="1">
    <location>
        <begin position="269"/>
        <end position="287"/>
    </location>
</feature>
<evidence type="ECO:0000313" key="2">
    <source>
        <dbReference type="EMBL" id="KKP31185.1"/>
    </source>
</evidence>
<keyword evidence="1" id="KW-0472">Membrane</keyword>
<feature type="transmembrane region" description="Helical" evidence="1">
    <location>
        <begin position="293"/>
        <end position="326"/>
    </location>
</feature>
<dbReference type="EMBL" id="LBOI01000014">
    <property type="protein sequence ID" value="KKP31185.1"/>
    <property type="molecule type" value="Genomic_DNA"/>
</dbReference>
<feature type="transmembrane region" description="Helical" evidence="1">
    <location>
        <begin position="37"/>
        <end position="56"/>
    </location>
</feature>
<keyword evidence="1" id="KW-0812">Transmembrane</keyword>
<dbReference type="AlphaFoldDB" id="A0A0G0AX72"/>
<evidence type="ECO:0000256" key="1">
    <source>
        <dbReference type="SAM" id="Phobius"/>
    </source>
</evidence>
<feature type="transmembrane region" description="Helical" evidence="1">
    <location>
        <begin position="387"/>
        <end position="410"/>
    </location>
</feature>
<proteinExistence type="predicted"/>
<reference evidence="2 3" key="1">
    <citation type="journal article" date="2015" name="Nature">
        <title>rRNA introns, odd ribosomes, and small enigmatic genomes across a large radiation of phyla.</title>
        <authorList>
            <person name="Brown C.T."/>
            <person name="Hug L.A."/>
            <person name="Thomas B.C."/>
            <person name="Sharon I."/>
            <person name="Castelle C.J."/>
            <person name="Singh A."/>
            <person name="Wilkins M.J."/>
            <person name="Williams K.H."/>
            <person name="Banfield J.F."/>
        </authorList>
    </citation>
    <scope>NUCLEOTIDE SEQUENCE [LARGE SCALE GENOMIC DNA]</scope>
</reference>
<feature type="transmembrane region" description="Helical" evidence="1">
    <location>
        <begin position="419"/>
        <end position="439"/>
    </location>
</feature>
<evidence type="ECO:0000313" key="3">
    <source>
        <dbReference type="Proteomes" id="UP000034803"/>
    </source>
</evidence>
<evidence type="ECO:0008006" key="4">
    <source>
        <dbReference type="Google" id="ProtNLM"/>
    </source>
</evidence>
<feature type="transmembrane region" description="Helical" evidence="1">
    <location>
        <begin position="179"/>
        <end position="199"/>
    </location>
</feature>
<dbReference type="Proteomes" id="UP000034803">
    <property type="component" value="Unassembled WGS sequence"/>
</dbReference>
<comment type="caution">
    <text evidence="2">The sequence shown here is derived from an EMBL/GenBank/DDBJ whole genome shotgun (WGS) entry which is preliminary data.</text>
</comment>
<feature type="transmembrane region" description="Helical" evidence="1">
    <location>
        <begin position="211"/>
        <end position="230"/>
    </location>
</feature>
<feature type="transmembrane region" description="Helical" evidence="1">
    <location>
        <begin position="62"/>
        <end position="79"/>
    </location>
</feature>
<accession>A0A0G0AX72</accession>
<keyword evidence="1" id="KW-1133">Transmembrane helix</keyword>
<feature type="transmembrane region" description="Helical" evidence="1">
    <location>
        <begin position="338"/>
        <end position="361"/>
    </location>
</feature>
<feature type="transmembrane region" description="Helical" evidence="1">
    <location>
        <begin position="91"/>
        <end position="112"/>
    </location>
</feature>
<feature type="transmembrane region" description="Helical" evidence="1">
    <location>
        <begin position="474"/>
        <end position="492"/>
    </location>
</feature>
<feature type="transmembrane region" description="Helical" evidence="1">
    <location>
        <begin position="245"/>
        <end position="262"/>
    </location>
</feature>
<feature type="transmembrane region" description="Helical" evidence="1">
    <location>
        <begin position="445"/>
        <end position="462"/>
    </location>
</feature>
<name>A0A0G0AX72_9BACT</name>
<organism evidence="2 3">
    <name type="scientific">Candidatus Woesebacteria bacterium GW2011_GWC2_31_9</name>
    <dbReference type="NCBI Taxonomy" id="1618586"/>
    <lineage>
        <taxon>Bacteria</taxon>
        <taxon>Candidatus Woeseibacteriota</taxon>
    </lineage>
</organism>
<feature type="transmembrane region" description="Helical" evidence="1">
    <location>
        <begin position="6"/>
        <end position="25"/>
    </location>
</feature>
<gene>
    <name evidence="2" type="ORF">UR21_C0014G0015</name>
</gene>
<protein>
    <recommendedName>
        <fullName evidence="4">YYY membrane protein</fullName>
    </recommendedName>
</protein>
<sequence>MSFVYISIYFLSSFCLGFTVLFKLFKQKHLNTKELLFFSMLTGILINALLSFYLSHIFSIKMSTWITLLSGISLYLFTFKNYKLKISFDKGYILFNIFWLICFGLVISQTHLKSGESYLSGSPSTSGDLPFHLGLISNFAYGDNFPPINPIASFKTINYHFVADFVSAQLLVLGSGLRYSLIIPSTIFGLLLVNSLYLLAFKILNNNRASYLSVFLFLFNGGLGFTKPILDELPLSTYINATTRFSYLPQLGVGYAGIFAEMLMAQRTLLVGVPLWIFATYLLILLINNKTNLRIFAISAFIAGLLPYANIYAFLVFALALLFVVVSETIKAKKISELFFWIKYGLLIFIVSGAFILPVIFTSLGSKSFIRFSFSEWPPVDGTYNKLFFYLTNFGIPFLFGSIISVMLFFKKIFKNRNIILVNVFIIFLANIIIFQPYVWDNSRFVLYPYIMISILASYLIIKLIESKIIVVKILGYCFLFLSVVTGILISINDPRMLGGIFKRNDLIIAEEIREISRPNEIFLTARNSNNIITALSGRKIFLGFGGYLWTHGITDTTDKEMAILAIFDARDGYKELIKKFGINYIYISGWERREYLINEEKLRFDYPVVYDKNGILILKTATNLPSQIY</sequence>